<dbReference type="InterPro" id="IPR004680">
    <property type="entry name" value="Cit_transptr-like_dom"/>
</dbReference>
<dbReference type="InterPro" id="IPR006037">
    <property type="entry name" value="RCK_C"/>
</dbReference>
<feature type="transmembrane region" description="Helical" evidence="7">
    <location>
        <begin position="400"/>
        <end position="417"/>
    </location>
</feature>
<reference evidence="9 10" key="1">
    <citation type="submission" date="2016-12" db="EMBL/GenBank/DDBJ databases">
        <authorList>
            <person name="Song W.-J."/>
            <person name="Kurnit D.M."/>
        </authorList>
    </citation>
    <scope>NUCLEOTIDE SEQUENCE [LARGE SCALE GENOMIC DNA]</scope>
    <source>
        <strain evidence="9 10">IMCC3135</strain>
    </source>
</reference>
<protein>
    <submittedName>
        <fullName evidence="9">Putative transporter</fullName>
    </submittedName>
</protein>
<evidence type="ECO:0000256" key="2">
    <source>
        <dbReference type="ARBA" id="ARBA00022448"/>
    </source>
</evidence>
<name>A0A2Z2P2G0_9GAMM</name>
<gene>
    <name evidence="9" type="ORF">IMCC3135_32265</name>
</gene>
<organism evidence="9 10">
    <name type="scientific">Granulosicoccus antarcticus IMCC3135</name>
    <dbReference type="NCBI Taxonomy" id="1192854"/>
    <lineage>
        <taxon>Bacteria</taxon>
        <taxon>Pseudomonadati</taxon>
        <taxon>Pseudomonadota</taxon>
        <taxon>Gammaproteobacteria</taxon>
        <taxon>Chromatiales</taxon>
        <taxon>Granulosicoccaceae</taxon>
        <taxon>Granulosicoccus</taxon>
    </lineage>
</organism>
<keyword evidence="5 7" id="KW-1133">Transmembrane helix</keyword>
<comment type="subcellular location">
    <subcellularLocation>
        <location evidence="1">Membrane</location>
        <topology evidence="1">Multi-pass membrane protein</topology>
    </subcellularLocation>
</comment>
<feature type="transmembrane region" description="Helical" evidence="7">
    <location>
        <begin position="478"/>
        <end position="501"/>
    </location>
</feature>
<evidence type="ECO:0000256" key="4">
    <source>
        <dbReference type="ARBA" id="ARBA00022737"/>
    </source>
</evidence>
<dbReference type="AlphaFoldDB" id="A0A2Z2P2G0"/>
<keyword evidence="6 7" id="KW-0472">Membrane</keyword>
<dbReference type="SUPFAM" id="SSF116726">
    <property type="entry name" value="TrkA C-terminal domain-like"/>
    <property type="match status" value="2"/>
</dbReference>
<dbReference type="Proteomes" id="UP000250079">
    <property type="component" value="Chromosome"/>
</dbReference>
<dbReference type="EMBL" id="CP018632">
    <property type="protein sequence ID" value="ASJ76498.1"/>
    <property type="molecule type" value="Genomic_DNA"/>
</dbReference>
<dbReference type="PROSITE" id="PS01271">
    <property type="entry name" value="NA_SULFATE"/>
    <property type="match status" value="1"/>
</dbReference>
<evidence type="ECO:0000313" key="9">
    <source>
        <dbReference type="EMBL" id="ASJ76498.1"/>
    </source>
</evidence>
<feature type="transmembrane region" description="Helical" evidence="7">
    <location>
        <begin position="180"/>
        <end position="200"/>
    </location>
</feature>
<dbReference type="GO" id="GO:0006813">
    <property type="term" value="P:potassium ion transport"/>
    <property type="evidence" value="ECO:0007669"/>
    <property type="project" value="InterPro"/>
</dbReference>
<dbReference type="Pfam" id="PF02080">
    <property type="entry name" value="TrkA_C"/>
    <property type="match status" value="1"/>
</dbReference>
<dbReference type="PANTHER" id="PTHR43652:SF2">
    <property type="entry name" value="BASIC AMINO ACID ANTIPORTER YFCC-RELATED"/>
    <property type="match status" value="1"/>
</dbReference>
<dbReference type="GO" id="GO:0008324">
    <property type="term" value="F:monoatomic cation transmembrane transporter activity"/>
    <property type="evidence" value="ECO:0007669"/>
    <property type="project" value="InterPro"/>
</dbReference>
<feature type="domain" description="RCK C-terminal" evidence="8">
    <location>
        <begin position="208"/>
        <end position="292"/>
    </location>
</feature>
<dbReference type="KEGG" id="gai:IMCC3135_32265"/>
<feature type="transmembrane region" description="Helical" evidence="7">
    <location>
        <begin position="94"/>
        <end position="122"/>
    </location>
</feature>
<dbReference type="InterPro" id="IPR051679">
    <property type="entry name" value="DASS-Related_Transporters"/>
</dbReference>
<dbReference type="RefSeq" id="WP_088921265.1">
    <property type="nucleotide sequence ID" value="NZ_CP018632.1"/>
</dbReference>
<dbReference type="Gene3D" id="3.30.70.1450">
    <property type="entry name" value="Regulator of K+ conductance, C-terminal domain"/>
    <property type="match status" value="2"/>
</dbReference>
<feature type="domain" description="RCK C-terminal" evidence="8">
    <location>
        <begin position="300"/>
        <end position="385"/>
    </location>
</feature>
<dbReference type="PANTHER" id="PTHR43652">
    <property type="entry name" value="BASIC AMINO ACID ANTIPORTER YFCC-RELATED"/>
    <property type="match status" value="1"/>
</dbReference>
<accession>A0A2Z2P2G0</accession>
<dbReference type="OrthoDB" id="9809303at2"/>
<evidence type="ECO:0000256" key="1">
    <source>
        <dbReference type="ARBA" id="ARBA00004141"/>
    </source>
</evidence>
<keyword evidence="10" id="KW-1185">Reference proteome</keyword>
<feature type="transmembrane region" description="Helical" evidence="7">
    <location>
        <begin position="134"/>
        <end position="160"/>
    </location>
</feature>
<feature type="transmembrane region" description="Helical" evidence="7">
    <location>
        <begin position="570"/>
        <end position="590"/>
    </location>
</feature>
<sequence>MTTQQILISGILLMTLLAFVWGRWRYDLVAMFALVSSVLAGIVEPNQAFEGFGHPAVITVAAVLIISSALRNAGVVDEVASRISHLTETPLLHIAALTAVVTVASAFMNNVGALALMLPIAMSTAQERKRSPSLILMPLAFGSLLGGMMTLIGTPPNIIIASIRAKESGEPFGMFDFMPVGLPIAIVGFAFVTLIGWRLIPRARLEFKEDASLLAAGVYLTEALVPATSSLVGKTLGEIDGLDEDSVEVIGVAGKRRFARAVRAEYQIAEEDILILRARSDDLKSFLDRHGLELRSTATPTFIQPSPDNEVMAEGIVRNDSPLIGRGVEFIRRQTGRTLALVGLARQGRPVTQRLRQQVFRAGDVLLLHGDSESVDQQFGALGLWPLMRRQINLNRTRKIALASGIFALAIVLGIAGVVTLPIAFILAVGAYVLTGILSTREIYDDIDWPVIVLLAAMIPVGNALTTSGTTQLVADSLIQATQGLSIPMILTLLLVVTMLLSDVINNAATALVMAPLGIAMAHSLGVSVDPFLMAVAVGASCAFLTPIGHQCNTLVMGPGGYKFSDYWRMGLPLEILITIISVPTILWAWPLSG</sequence>
<dbReference type="CDD" id="cd01115">
    <property type="entry name" value="SLC13_permease"/>
    <property type="match status" value="1"/>
</dbReference>
<keyword evidence="3 7" id="KW-0812">Transmembrane</keyword>
<feature type="transmembrane region" description="Helical" evidence="7">
    <location>
        <begin position="5"/>
        <end position="22"/>
    </location>
</feature>
<keyword evidence="4" id="KW-0677">Repeat</keyword>
<dbReference type="InterPro" id="IPR031312">
    <property type="entry name" value="Na/sul_symport_CS"/>
</dbReference>
<evidence type="ECO:0000256" key="5">
    <source>
        <dbReference type="ARBA" id="ARBA00022989"/>
    </source>
</evidence>
<evidence type="ECO:0000256" key="7">
    <source>
        <dbReference type="SAM" id="Phobius"/>
    </source>
</evidence>
<dbReference type="GO" id="GO:0005886">
    <property type="term" value="C:plasma membrane"/>
    <property type="evidence" value="ECO:0007669"/>
    <property type="project" value="TreeGrafter"/>
</dbReference>
<dbReference type="PROSITE" id="PS51202">
    <property type="entry name" value="RCK_C"/>
    <property type="match status" value="2"/>
</dbReference>
<dbReference type="InterPro" id="IPR036721">
    <property type="entry name" value="RCK_C_sf"/>
</dbReference>
<evidence type="ECO:0000256" key="3">
    <source>
        <dbReference type="ARBA" id="ARBA00022692"/>
    </source>
</evidence>
<dbReference type="Pfam" id="PF03600">
    <property type="entry name" value="CitMHS"/>
    <property type="match status" value="1"/>
</dbReference>
<evidence type="ECO:0000259" key="8">
    <source>
        <dbReference type="PROSITE" id="PS51202"/>
    </source>
</evidence>
<feature type="transmembrane region" description="Helical" evidence="7">
    <location>
        <begin position="447"/>
        <end position="466"/>
    </location>
</feature>
<proteinExistence type="predicted"/>
<evidence type="ECO:0000256" key="6">
    <source>
        <dbReference type="ARBA" id="ARBA00023136"/>
    </source>
</evidence>
<feature type="transmembrane region" description="Helical" evidence="7">
    <location>
        <begin position="423"/>
        <end position="440"/>
    </location>
</feature>
<keyword evidence="2" id="KW-0813">Transport</keyword>
<evidence type="ECO:0000313" key="10">
    <source>
        <dbReference type="Proteomes" id="UP000250079"/>
    </source>
</evidence>
<feature type="transmembrane region" description="Helical" evidence="7">
    <location>
        <begin position="508"/>
        <end position="526"/>
    </location>
</feature>
<feature type="transmembrane region" description="Helical" evidence="7">
    <location>
        <begin position="532"/>
        <end position="549"/>
    </location>
</feature>